<dbReference type="GO" id="GO:0005524">
    <property type="term" value="F:ATP binding"/>
    <property type="evidence" value="ECO:0007669"/>
    <property type="project" value="UniProtKB-KW"/>
</dbReference>
<keyword evidence="4" id="KW-1003">Cell membrane</keyword>
<organism evidence="20 21">
    <name type="scientific">Desulfobulbus propionicus (strain ATCC 33891 / DSM 2032 / VKM B-1956 / 1pr3)</name>
    <dbReference type="NCBI Taxonomy" id="577650"/>
    <lineage>
        <taxon>Bacteria</taxon>
        <taxon>Pseudomonadati</taxon>
        <taxon>Thermodesulfobacteriota</taxon>
        <taxon>Desulfobulbia</taxon>
        <taxon>Desulfobulbales</taxon>
        <taxon>Desulfobulbaceae</taxon>
        <taxon>Desulfobulbus</taxon>
    </lineage>
</organism>
<dbReference type="Pfam" id="PF00989">
    <property type="entry name" value="PAS"/>
    <property type="match status" value="1"/>
</dbReference>
<evidence type="ECO:0000256" key="5">
    <source>
        <dbReference type="ARBA" id="ARBA00022553"/>
    </source>
</evidence>
<dbReference type="Gene3D" id="3.30.450.20">
    <property type="entry name" value="PAS domain"/>
    <property type="match status" value="4"/>
</dbReference>
<feature type="transmembrane region" description="Helical" evidence="15">
    <location>
        <begin position="6"/>
        <end position="24"/>
    </location>
</feature>
<dbReference type="SUPFAM" id="SSF55785">
    <property type="entry name" value="PYP-like sensor domain (PAS domain)"/>
    <property type="match status" value="4"/>
</dbReference>
<keyword evidence="12" id="KW-0902">Two-component regulatory system</keyword>
<dbReference type="SMART" id="SM00091">
    <property type="entry name" value="PAS"/>
    <property type="match status" value="4"/>
</dbReference>
<evidence type="ECO:0000256" key="14">
    <source>
        <dbReference type="PROSITE-ProRule" id="PRU00169"/>
    </source>
</evidence>
<dbReference type="GO" id="GO:0006355">
    <property type="term" value="P:regulation of DNA-templated transcription"/>
    <property type="evidence" value="ECO:0007669"/>
    <property type="project" value="InterPro"/>
</dbReference>
<dbReference type="InterPro" id="IPR000014">
    <property type="entry name" value="PAS"/>
</dbReference>
<dbReference type="Pfam" id="PF13426">
    <property type="entry name" value="PAS_9"/>
    <property type="match status" value="3"/>
</dbReference>
<dbReference type="PANTHER" id="PTHR43065">
    <property type="entry name" value="SENSOR HISTIDINE KINASE"/>
    <property type="match status" value="1"/>
</dbReference>
<dbReference type="InterPro" id="IPR036097">
    <property type="entry name" value="HisK_dim/P_sf"/>
</dbReference>
<dbReference type="PROSITE" id="PS50112">
    <property type="entry name" value="PAS"/>
    <property type="match status" value="3"/>
</dbReference>
<sequence>MIFHDLLFNLTLLIALSVVSGFVEQRWARQTLQGQVVQGCLFGGVAVLGMLHPVQVEPGLFFDGRSMILSLGALFYGPVTATLASLCTIGSRLAMGGMGMATGVLLVLSSSGIGLLVHRSLRGNTTSLTAWDLYRFGLLVHCAMLTMLFSLPLPRALDTLASIGLPVLMLYPLATLLAGKILLDQENRFRFLNEVRQTKEHLHTILHSLGEAVLSTDAHNRVLFMNPVAEALTGWTLAEAINKPLTEVVRMVDGQGGPVPREGSAGRAVLRCRDGAQYTITQHTAAIRDGHHDRAGTVLVFRDIGEEDRARQRLQRSELLFRNLFEHHAAVKLIIDPDTGDIIEANQAAELFYGWPKELLIQMNIAQINTLPLEDIQREINKAKHARRKYFAFRHRLADGSVRDVDVFNSNIEVAGRTLLHSIVHDVTSQKMAQEALQAKENYLRSIFRAAPVGIGVVRQRVFVTVNDHLCAMTGYTQAELTGQDARLLYPDEHEYLRVGVGKYRMIAQRGTGTMETQWVRKDGQCIDVLLGSTPFNPGDLGEGVTFTALDITETKQKAADLERLRVAIDQAGEIFIVTDPQGTVQYANPAFEQLTGHTLEDIVGQNPRVLKSGQHDAAFYQDLWATISKGKTWNGRLVNKRKDGSLYTEEATISPVFAPGGEIINYVAVKRDITAHLKLEQQFLQAQKMESVGRLTGGVAHDFNNILSVIIGYTEMALEQTEPSQKIHHNLRKILEAASRSADIVRQLLAFSRQQIIAPKVLNLNSTVEGMLNMLRPMLGEQIELIWRPAQGVPAITMDPVQVDQIVANLCINARDAIDGTGTIVIATQDVVVDEGNRAENDECAPGAYVRLSVSDTGCGIEKPLIDKIFEPFFTTKGVGHGTGLGLSTVYGIVKQNRGTIQVHSTPGQGTRFDIHLPAHHAQPARAARPASTDMAPGHQETVLLVEDDRAILTMVTTMLERLGYTVLASRLPEQALHLAREWTGKIDLLLTDVILPGMNGHALRQQLAGLHPQLNVLYMSGYTDNIIMPQEVVSAGVQFIHKPFTRSDLSVKLREALGKTVPADVSPARSL</sequence>
<dbReference type="InterPro" id="IPR000700">
    <property type="entry name" value="PAS-assoc_C"/>
</dbReference>
<evidence type="ECO:0000259" key="17">
    <source>
        <dbReference type="PROSITE" id="PS50110"/>
    </source>
</evidence>
<accession>A0A7U4DP69</accession>
<dbReference type="KEGG" id="dpr:Despr_1694"/>
<dbReference type="Pfam" id="PF00512">
    <property type="entry name" value="HisKA"/>
    <property type="match status" value="1"/>
</dbReference>
<dbReference type="Gene3D" id="3.30.565.10">
    <property type="entry name" value="Histidine kinase-like ATPase, C-terminal domain"/>
    <property type="match status" value="1"/>
</dbReference>
<feature type="transmembrane region" description="Helical" evidence="15">
    <location>
        <begin position="67"/>
        <end position="89"/>
    </location>
</feature>
<keyword evidence="6" id="KW-0808">Transferase</keyword>
<dbReference type="InterPro" id="IPR011006">
    <property type="entry name" value="CheY-like_superfamily"/>
</dbReference>
<evidence type="ECO:0000256" key="15">
    <source>
        <dbReference type="SAM" id="Phobius"/>
    </source>
</evidence>
<feature type="domain" description="PAC" evidence="19">
    <location>
        <begin position="263"/>
        <end position="316"/>
    </location>
</feature>
<evidence type="ECO:0000256" key="8">
    <source>
        <dbReference type="ARBA" id="ARBA00022741"/>
    </source>
</evidence>
<dbReference type="GO" id="GO:0005886">
    <property type="term" value="C:plasma membrane"/>
    <property type="evidence" value="ECO:0007669"/>
    <property type="project" value="UniProtKB-SubCell"/>
</dbReference>
<keyword evidence="5 14" id="KW-0597">Phosphoprotein</keyword>
<dbReference type="CDD" id="cd00130">
    <property type="entry name" value="PAS"/>
    <property type="match status" value="4"/>
</dbReference>
<evidence type="ECO:0000256" key="11">
    <source>
        <dbReference type="ARBA" id="ARBA00022989"/>
    </source>
</evidence>
<dbReference type="InterPro" id="IPR003594">
    <property type="entry name" value="HATPase_dom"/>
</dbReference>
<dbReference type="GO" id="GO:0000155">
    <property type="term" value="F:phosphorelay sensor kinase activity"/>
    <property type="evidence" value="ECO:0007669"/>
    <property type="project" value="InterPro"/>
</dbReference>
<dbReference type="NCBIfam" id="TIGR00229">
    <property type="entry name" value="sensory_box"/>
    <property type="match status" value="4"/>
</dbReference>
<feature type="domain" description="PAS" evidence="18">
    <location>
        <begin position="463"/>
        <end position="511"/>
    </location>
</feature>
<dbReference type="Gene3D" id="3.40.50.2300">
    <property type="match status" value="1"/>
</dbReference>
<comment type="subcellular location">
    <subcellularLocation>
        <location evidence="2">Cell membrane</location>
        <topology evidence="2">Multi-pass membrane protein</topology>
    </subcellularLocation>
</comment>
<dbReference type="InterPro" id="IPR003661">
    <property type="entry name" value="HisK_dim/P_dom"/>
</dbReference>
<dbReference type="PROSITE" id="PS50109">
    <property type="entry name" value="HIS_KIN"/>
    <property type="match status" value="1"/>
</dbReference>
<dbReference type="InterPro" id="IPR011620">
    <property type="entry name" value="Sig_transdc_His_kinase_LytS_TM"/>
</dbReference>
<evidence type="ECO:0000256" key="13">
    <source>
        <dbReference type="ARBA" id="ARBA00023136"/>
    </source>
</evidence>
<dbReference type="InterPro" id="IPR005467">
    <property type="entry name" value="His_kinase_dom"/>
</dbReference>
<dbReference type="InterPro" id="IPR001789">
    <property type="entry name" value="Sig_transdc_resp-reg_receiver"/>
</dbReference>
<evidence type="ECO:0000259" key="19">
    <source>
        <dbReference type="PROSITE" id="PS50113"/>
    </source>
</evidence>
<feature type="domain" description="Response regulatory" evidence="17">
    <location>
        <begin position="943"/>
        <end position="1059"/>
    </location>
</feature>
<dbReference type="Pfam" id="PF02518">
    <property type="entry name" value="HATPase_c"/>
    <property type="match status" value="1"/>
</dbReference>
<evidence type="ECO:0000256" key="9">
    <source>
        <dbReference type="ARBA" id="ARBA00022777"/>
    </source>
</evidence>
<dbReference type="InterPro" id="IPR035965">
    <property type="entry name" value="PAS-like_dom_sf"/>
</dbReference>
<keyword evidence="7 15" id="KW-0812">Transmembrane</keyword>
<dbReference type="SMART" id="SM00086">
    <property type="entry name" value="PAC"/>
    <property type="match status" value="4"/>
</dbReference>
<dbReference type="SUPFAM" id="SSF47384">
    <property type="entry name" value="Homodimeric domain of signal transducing histidine kinase"/>
    <property type="match status" value="1"/>
</dbReference>
<feature type="modified residue" description="4-aspartylphosphate" evidence="14">
    <location>
        <position position="994"/>
    </location>
</feature>
<dbReference type="GO" id="GO:0071555">
    <property type="term" value="P:cell wall organization"/>
    <property type="evidence" value="ECO:0007669"/>
    <property type="project" value="InterPro"/>
</dbReference>
<comment type="catalytic activity">
    <reaction evidence="1">
        <text>ATP + protein L-histidine = ADP + protein N-phospho-L-histidine.</text>
        <dbReference type="EC" id="2.7.13.3"/>
    </reaction>
</comment>
<gene>
    <name evidence="20" type="ordered locus">Despr_1694</name>
</gene>
<feature type="transmembrane region" description="Helical" evidence="15">
    <location>
        <begin position="133"/>
        <end position="151"/>
    </location>
</feature>
<dbReference type="AlphaFoldDB" id="A0A7U4DP69"/>
<feature type="domain" description="PAS" evidence="18">
    <location>
        <begin position="561"/>
        <end position="607"/>
    </location>
</feature>
<keyword evidence="8" id="KW-0547">Nucleotide-binding</keyword>
<dbReference type="SUPFAM" id="SSF55874">
    <property type="entry name" value="ATPase domain of HSP90 chaperone/DNA topoisomerase II/histidine kinase"/>
    <property type="match status" value="1"/>
</dbReference>
<feature type="transmembrane region" description="Helical" evidence="15">
    <location>
        <begin position="163"/>
        <end position="183"/>
    </location>
</feature>
<evidence type="ECO:0000259" key="16">
    <source>
        <dbReference type="PROSITE" id="PS50109"/>
    </source>
</evidence>
<keyword evidence="10" id="KW-0067">ATP-binding</keyword>
<feature type="transmembrane region" description="Helical" evidence="15">
    <location>
        <begin position="36"/>
        <end position="55"/>
    </location>
</feature>
<protein>
    <recommendedName>
        <fullName evidence="3">histidine kinase</fullName>
        <ecNumber evidence="3">2.7.13.3</ecNumber>
    </recommendedName>
</protein>
<dbReference type="SMART" id="SM00387">
    <property type="entry name" value="HATPase_c"/>
    <property type="match status" value="1"/>
</dbReference>
<proteinExistence type="predicted"/>
<evidence type="ECO:0000256" key="12">
    <source>
        <dbReference type="ARBA" id="ARBA00023012"/>
    </source>
</evidence>
<dbReference type="PROSITE" id="PS50113">
    <property type="entry name" value="PAC"/>
    <property type="match status" value="2"/>
</dbReference>
<dbReference type="InterPro" id="IPR036890">
    <property type="entry name" value="HATPase_C_sf"/>
</dbReference>
<evidence type="ECO:0000256" key="3">
    <source>
        <dbReference type="ARBA" id="ARBA00012438"/>
    </source>
</evidence>
<dbReference type="Gene3D" id="1.10.287.130">
    <property type="match status" value="1"/>
</dbReference>
<evidence type="ECO:0000313" key="20">
    <source>
        <dbReference type="EMBL" id="ADW17846.1"/>
    </source>
</evidence>
<name>A0A7U4DP69_DESPD</name>
<evidence type="ECO:0000256" key="4">
    <source>
        <dbReference type="ARBA" id="ARBA00022475"/>
    </source>
</evidence>
<dbReference type="CDD" id="cd00082">
    <property type="entry name" value="HisKA"/>
    <property type="match status" value="1"/>
</dbReference>
<dbReference type="InterPro" id="IPR001610">
    <property type="entry name" value="PAC"/>
</dbReference>
<dbReference type="Proteomes" id="UP000006365">
    <property type="component" value="Chromosome"/>
</dbReference>
<dbReference type="Pfam" id="PF00072">
    <property type="entry name" value="Response_reg"/>
    <property type="match status" value="1"/>
</dbReference>
<keyword evidence="21" id="KW-1185">Reference proteome</keyword>
<dbReference type="InterPro" id="IPR004358">
    <property type="entry name" value="Sig_transdc_His_kin-like_C"/>
</dbReference>
<dbReference type="InterPro" id="IPR013767">
    <property type="entry name" value="PAS_fold"/>
</dbReference>
<evidence type="ECO:0000256" key="6">
    <source>
        <dbReference type="ARBA" id="ARBA00022679"/>
    </source>
</evidence>
<keyword evidence="13 15" id="KW-0472">Membrane</keyword>
<keyword evidence="9 20" id="KW-0418">Kinase</keyword>
<dbReference type="PRINTS" id="PR00344">
    <property type="entry name" value="BCTRLSENSOR"/>
</dbReference>
<evidence type="ECO:0000256" key="7">
    <source>
        <dbReference type="ARBA" id="ARBA00022692"/>
    </source>
</evidence>
<dbReference type="EC" id="2.7.13.3" evidence="3"/>
<dbReference type="PANTHER" id="PTHR43065:SF42">
    <property type="entry name" value="TWO-COMPONENT SENSOR PPRA"/>
    <property type="match status" value="1"/>
</dbReference>
<dbReference type="Pfam" id="PF07694">
    <property type="entry name" value="5TM-5TMR_LYT"/>
    <property type="match status" value="1"/>
</dbReference>
<dbReference type="SMART" id="SM00388">
    <property type="entry name" value="HisKA"/>
    <property type="match status" value="1"/>
</dbReference>
<evidence type="ECO:0000259" key="18">
    <source>
        <dbReference type="PROSITE" id="PS50112"/>
    </source>
</evidence>
<evidence type="ECO:0000256" key="10">
    <source>
        <dbReference type="ARBA" id="ARBA00022840"/>
    </source>
</evidence>
<feature type="domain" description="PAC" evidence="19">
    <location>
        <begin position="632"/>
        <end position="686"/>
    </location>
</feature>
<feature type="domain" description="PAS" evidence="18">
    <location>
        <begin position="198"/>
        <end position="249"/>
    </location>
</feature>
<feature type="domain" description="Histidine kinase" evidence="16">
    <location>
        <begin position="699"/>
        <end position="922"/>
    </location>
</feature>
<dbReference type="SUPFAM" id="SSF52172">
    <property type="entry name" value="CheY-like"/>
    <property type="match status" value="1"/>
</dbReference>
<dbReference type="EMBL" id="CP002364">
    <property type="protein sequence ID" value="ADW17846.1"/>
    <property type="molecule type" value="Genomic_DNA"/>
</dbReference>
<keyword evidence="11 15" id="KW-1133">Transmembrane helix</keyword>
<feature type="transmembrane region" description="Helical" evidence="15">
    <location>
        <begin position="101"/>
        <end position="121"/>
    </location>
</feature>
<evidence type="ECO:0000313" key="21">
    <source>
        <dbReference type="Proteomes" id="UP000006365"/>
    </source>
</evidence>
<reference evidence="20 21" key="1">
    <citation type="journal article" date="2011" name="Stand. Genomic Sci.">
        <title>Complete genome sequence of Desulfobulbus propionicus type strain (1pr3).</title>
        <authorList>
            <person name="Pagani I."/>
            <person name="Lapidus A."/>
            <person name="Nolan M."/>
            <person name="Lucas S."/>
            <person name="Hammon N."/>
            <person name="Deshpande S."/>
            <person name="Cheng J.F."/>
            <person name="Chertkov O."/>
            <person name="Davenport K."/>
            <person name="Tapia R."/>
            <person name="Han C."/>
            <person name="Goodwin L."/>
            <person name="Pitluck S."/>
            <person name="Liolios K."/>
            <person name="Mavromatis K."/>
            <person name="Ivanova N."/>
            <person name="Mikhailova N."/>
            <person name="Pati A."/>
            <person name="Chen A."/>
            <person name="Palaniappan K."/>
            <person name="Land M."/>
            <person name="Hauser L."/>
            <person name="Chang Y.J."/>
            <person name="Jeffries C.D."/>
            <person name="Detter J.C."/>
            <person name="Brambilla E."/>
            <person name="Kannan K.P."/>
            <person name="Djao O.D."/>
            <person name="Rohde M."/>
            <person name="Pukall R."/>
            <person name="Spring S."/>
            <person name="Goker M."/>
            <person name="Sikorski J."/>
            <person name="Woyke T."/>
            <person name="Bristow J."/>
            <person name="Eisen J.A."/>
            <person name="Markowitz V."/>
            <person name="Hugenholtz P."/>
            <person name="Kyrpides N.C."/>
            <person name="Klenk H.P."/>
        </authorList>
    </citation>
    <scope>NUCLEOTIDE SEQUENCE [LARGE SCALE GENOMIC DNA]</scope>
    <source>
        <strain evidence="21">ATCC 33891 / DSM 2032 / 1pr3</strain>
    </source>
</reference>
<dbReference type="SMART" id="SM00448">
    <property type="entry name" value="REC"/>
    <property type="match status" value="1"/>
</dbReference>
<evidence type="ECO:0000256" key="2">
    <source>
        <dbReference type="ARBA" id="ARBA00004651"/>
    </source>
</evidence>
<evidence type="ECO:0000256" key="1">
    <source>
        <dbReference type="ARBA" id="ARBA00000085"/>
    </source>
</evidence>
<dbReference type="PROSITE" id="PS50110">
    <property type="entry name" value="RESPONSE_REGULATORY"/>
    <property type="match status" value="1"/>
</dbReference>